<sequence length="95" mass="10081">MIEETSFSNGILKGYWVTVGNIALGLTLNLLHTDTTRTEDATNEIASAIRADGLKSEAATVDEGGISGDSIDFFIEKTKGVWIGTGQGIELAHIL</sequence>
<accession>A0A2A6C0H1</accession>
<name>A0A2A6C0H1_PRIPA</name>
<dbReference type="AlphaFoldDB" id="A0A2A6C0H1"/>
<organism evidence="1 2">
    <name type="scientific">Pristionchus pacificus</name>
    <name type="common">Parasitic nematode worm</name>
    <dbReference type="NCBI Taxonomy" id="54126"/>
    <lineage>
        <taxon>Eukaryota</taxon>
        <taxon>Metazoa</taxon>
        <taxon>Ecdysozoa</taxon>
        <taxon>Nematoda</taxon>
        <taxon>Chromadorea</taxon>
        <taxon>Rhabditida</taxon>
        <taxon>Rhabditina</taxon>
        <taxon>Diplogasteromorpha</taxon>
        <taxon>Diplogasteroidea</taxon>
        <taxon>Neodiplogasteridae</taxon>
        <taxon>Pristionchus</taxon>
    </lineage>
</organism>
<reference evidence="1" key="2">
    <citation type="submission" date="2022-06" db="UniProtKB">
        <authorList>
            <consortium name="EnsemblMetazoa"/>
        </authorList>
    </citation>
    <scope>IDENTIFICATION</scope>
    <source>
        <strain evidence="1">PS312</strain>
    </source>
</reference>
<dbReference type="EnsemblMetazoa" id="PPA42161.1">
    <property type="protein sequence ID" value="PPA42161.1"/>
    <property type="gene ID" value="WBGene00280530"/>
</dbReference>
<accession>A0A8R1Z6I8</accession>
<evidence type="ECO:0000313" key="2">
    <source>
        <dbReference type="Proteomes" id="UP000005239"/>
    </source>
</evidence>
<keyword evidence="2" id="KW-1185">Reference proteome</keyword>
<dbReference type="Proteomes" id="UP000005239">
    <property type="component" value="Unassembled WGS sequence"/>
</dbReference>
<evidence type="ECO:0000313" key="1">
    <source>
        <dbReference type="EnsemblMetazoa" id="PPA42161.1"/>
    </source>
</evidence>
<protein>
    <submittedName>
        <fullName evidence="1">Uncharacterized protein</fullName>
    </submittedName>
</protein>
<reference evidence="2" key="1">
    <citation type="journal article" date="2008" name="Nat. Genet.">
        <title>The Pristionchus pacificus genome provides a unique perspective on nematode lifestyle and parasitism.</title>
        <authorList>
            <person name="Dieterich C."/>
            <person name="Clifton S.W."/>
            <person name="Schuster L.N."/>
            <person name="Chinwalla A."/>
            <person name="Delehaunty K."/>
            <person name="Dinkelacker I."/>
            <person name="Fulton L."/>
            <person name="Fulton R."/>
            <person name="Godfrey J."/>
            <person name="Minx P."/>
            <person name="Mitreva M."/>
            <person name="Roeseler W."/>
            <person name="Tian H."/>
            <person name="Witte H."/>
            <person name="Yang S.P."/>
            <person name="Wilson R.K."/>
            <person name="Sommer R.J."/>
        </authorList>
    </citation>
    <scope>NUCLEOTIDE SEQUENCE [LARGE SCALE GENOMIC DNA]</scope>
    <source>
        <strain evidence="2">PS312</strain>
    </source>
</reference>
<proteinExistence type="predicted"/>
<gene>
    <name evidence="1" type="primary">WBGene00280530</name>
</gene>